<dbReference type="KEGG" id="bfu:BCIN_10g01430"/>
<reference evidence="1 2" key="3">
    <citation type="journal article" date="2017" name="Mol. Plant Pathol.">
        <title>A gapless genome sequence of the fungus Botrytis cinerea.</title>
        <authorList>
            <person name="Van Kan J.A."/>
            <person name="Stassen J.H."/>
            <person name="Mosbach A."/>
            <person name="Van Der Lee T.A."/>
            <person name="Faino L."/>
            <person name="Farmer A.D."/>
            <person name="Papasotiriou D.G."/>
            <person name="Zhou S."/>
            <person name="Seidl M.F."/>
            <person name="Cottam E."/>
            <person name="Edel D."/>
            <person name="Hahn M."/>
            <person name="Schwartz D.C."/>
            <person name="Dietrich R.A."/>
            <person name="Widdison S."/>
            <person name="Scalliet G."/>
        </authorList>
    </citation>
    <scope>NUCLEOTIDE SEQUENCE [LARGE SCALE GENOMIC DNA]</scope>
    <source>
        <strain evidence="1 2">B05.10</strain>
    </source>
</reference>
<organism evidence="1 2">
    <name type="scientific">Botryotinia fuckeliana (strain B05.10)</name>
    <name type="common">Noble rot fungus</name>
    <name type="synonym">Botrytis cinerea</name>
    <dbReference type="NCBI Taxonomy" id="332648"/>
    <lineage>
        <taxon>Eukaryota</taxon>
        <taxon>Fungi</taxon>
        <taxon>Dikarya</taxon>
        <taxon>Ascomycota</taxon>
        <taxon>Pezizomycotina</taxon>
        <taxon>Leotiomycetes</taxon>
        <taxon>Helotiales</taxon>
        <taxon>Sclerotiniaceae</taxon>
        <taxon>Botrytis</taxon>
    </lineage>
</organism>
<dbReference type="GeneID" id="5436276"/>
<reference evidence="1 2" key="2">
    <citation type="journal article" date="2012" name="Eukaryot. Cell">
        <title>Genome update of Botrytis cinerea strains B05.10 and T4.</title>
        <authorList>
            <person name="Staats M."/>
            <person name="van Kan J.A."/>
        </authorList>
    </citation>
    <scope>NUCLEOTIDE SEQUENCE [LARGE SCALE GENOMIC DNA]</scope>
    <source>
        <strain evidence="1 2">B05.10</strain>
    </source>
</reference>
<dbReference type="AlphaFoldDB" id="A0A384JU88"/>
<dbReference type="Proteomes" id="UP000001798">
    <property type="component" value="Chromosome 10"/>
</dbReference>
<sequence length="343" mass="39525">MGKSIVQELIGAHTGAVETINDIKSKLMGDAPLGKPRPQLTTHLSNDVNRWWEIIDGIEKHLALFKPNNTSQIEDLIKATKWFYHGGQKEFELKLVDINNPIAIYVPGTPEEIIRIKNDARMTFVVLTKRIRLIEGLVVFREIRNRQRWLDQNPQRATKSQLEFREEEMRARDAEELTNLHHTLLRGLKILITSVTTVQDPYKSKWNMEGLDIEGKLGVSRTILLAKSTDLLEMYEIEEEVSKEFKQNICRTLIMMLIHVDYLLIEISDVSMYKDTITDYTRSRKSWNYLCGMDSIYTEEVASYYTAWEPQFSRRLNAIAMGIRALIAAGLVLDKGKPLLGKS</sequence>
<reference evidence="1 2" key="1">
    <citation type="journal article" date="2011" name="PLoS Genet.">
        <title>Genomic analysis of the necrotrophic fungal pathogens Sclerotinia sclerotiorum and Botrytis cinerea.</title>
        <authorList>
            <person name="Amselem J."/>
            <person name="Cuomo C.A."/>
            <person name="van Kan J.A."/>
            <person name="Viaud M."/>
            <person name="Benito E.P."/>
            <person name="Couloux A."/>
            <person name="Coutinho P.M."/>
            <person name="de Vries R.P."/>
            <person name="Dyer P.S."/>
            <person name="Fillinger S."/>
            <person name="Fournier E."/>
            <person name="Gout L."/>
            <person name="Hahn M."/>
            <person name="Kohn L."/>
            <person name="Lapalu N."/>
            <person name="Plummer K.M."/>
            <person name="Pradier J.M."/>
            <person name="Quevillon E."/>
            <person name="Sharon A."/>
            <person name="Simon A."/>
            <person name="ten Have A."/>
            <person name="Tudzynski B."/>
            <person name="Tudzynski P."/>
            <person name="Wincker P."/>
            <person name="Andrew M."/>
            <person name="Anthouard V."/>
            <person name="Beever R.E."/>
            <person name="Beffa R."/>
            <person name="Benoit I."/>
            <person name="Bouzid O."/>
            <person name="Brault B."/>
            <person name="Chen Z."/>
            <person name="Choquer M."/>
            <person name="Collemare J."/>
            <person name="Cotton P."/>
            <person name="Danchin E.G."/>
            <person name="Da Silva C."/>
            <person name="Gautier A."/>
            <person name="Giraud C."/>
            <person name="Giraud T."/>
            <person name="Gonzalez C."/>
            <person name="Grossetete S."/>
            <person name="Guldener U."/>
            <person name="Henrissat B."/>
            <person name="Howlett B.J."/>
            <person name="Kodira C."/>
            <person name="Kretschmer M."/>
            <person name="Lappartient A."/>
            <person name="Leroch M."/>
            <person name="Levis C."/>
            <person name="Mauceli E."/>
            <person name="Neuveglise C."/>
            <person name="Oeser B."/>
            <person name="Pearson M."/>
            <person name="Poulain J."/>
            <person name="Poussereau N."/>
            <person name="Quesneville H."/>
            <person name="Rascle C."/>
            <person name="Schumacher J."/>
            <person name="Segurens B."/>
            <person name="Sexton A."/>
            <person name="Silva E."/>
            <person name="Sirven C."/>
            <person name="Soanes D.M."/>
            <person name="Talbot N.J."/>
            <person name="Templeton M."/>
            <person name="Yandava C."/>
            <person name="Yarden O."/>
            <person name="Zeng Q."/>
            <person name="Rollins J.A."/>
            <person name="Lebrun M.H."/>
            <person name="Dickman M."/>
        </authorList>
    </citation>
    <scope>NUCLEOTIDE SEQUENCE [LARGE SCALE GENOMIC DNA]</scope>
    <source>
        <strain evidence="1 2">B05.10</strain>
    </source>
</reference>
<proteinExistence type="predicted"/>
<protein>
    <submittedName>
        <fullName evidence="1">Uncharacterized protein</fullName>
    </submittedName>
</protein>
<name>A0A384JU88_BOTFB</name>
<accession>A0A384JU88</accession>
<dbReference type="OrthoDB" id="3529445at2759"/>
<evidence type="ECO:0000313" key="2">
    <source>
        <dbReference type="Proteomes" id="UP000001798"/>
    </source>
</evidence>
<dbReference type="EMBL" id="CP009814">
    <property type="protein sequence ID" value="ATZ54123.1"/>
    <property type="molecule type" value="Genomic_DNA"/>
</dbReference>
<keyword evidence="2" id="KW-1185">Reference proteome</keyword>
<gene>
    <name evidence="1" type="ORF">BCIN_10g01430</name>
</gene>
<dbReference type="RefSeq" id="XP_024551244.1">
    <property type="nucleotide sequence ID" value="XM_024695450.1"/>
</dbReference>
<evidence type="ECO:0000313" key="1">
    <source>
        <dbReference type="EMBL" id="ATZ54123.1"/>
    </source>
</evidence>
<dbReference type="VEuPathDB" id="FungiDB:Bcin10g01430"/>